<gene>
    <name evidence="2" type="ORF">SAMN04488498_101207</name>
</gene>
<evidence type="ECO:0000313" key="3">
    <source>
        <dbReference type="Proteomes" id="UP000323300"/>
    </source>
</evidence>
<organism evidence="2 3">
    <name type="scientific">Neomesorhizobium albiziae</name>
    <dbReference type="NCBI Taxonomy" id="335020"/>
    <lineage>
        <taxon>Bacteria</taxon>
        <taxon>Pseudomonadati</taxon>
        <taxon>Pseudomonadota</taxon>
        <taxon>Alphaproteobacteria</taxon>
        <taxon>Hyphomicrobiales</taxon>
        <taxon>Phyllobacteriaceae</taxon>
        <taxon>Neomesorhizobium</taxon>
    </lineage>
</organism>
<dbReference type="Proteomes" id="UP000323300">
    <property type="component" value="Unassembled WGS sequence"/>
</dbReference>
<sequence>MFHSAANALNAKTAPQRERGFASIRMAHRRLYKAKVTAPVRET</sequence>
<dbReference type="AlphaFoldDB" id="A0A1I3V5Q2"/>
<name>A0A1I3V5Q2_9HYPH</name>
<accession>A0A1I3V5Q2</accession>
<keyword evidence="3" id="KW-1185">Reference proteome</keyword>
<feature type="region of interest" description="Disordered" evidence="1">
    <location>
        <begin position="1"/>
        <end position="20"/>
    </location>
</feature>
<reference evidence="2 3" key="1">
    <citation type="submission" date="2016-10" db="EMBL/GenBank/DDBJ databases">
        <authorList>
            <person name="Varghese N."/>
            <person name="Submissions S."/>
        </authorList>
    </citation>
    <scope>NUCLEOTIDE SEQUENCE [LARGE SCALE GENOMIC DNA]</scope>
    <source>
        <strain evidence="2 3">DSM 21822</strain>
    </source>
</reference>
<evidence type="ECO:0000313" key="2">
    <source>
        <dbReference type="EMBL" id="SFJ90472.1"/>
    </source>
</evidence>
<proteinExistence type="predicted"/>
<evidence type="ECO:0000256" key="1">
    <source>
        <dbReference type="SAM" id="MobiDB-lite"/>
    </source>
</evidence>
<dbReference type="EMBL" id="FOSL01000001">
    <property type="protein sequence ID" value="SFJ90472.1"/>
    <property type="molecule type" value="Genomic_DNA"/>
</dbReference>
<protein>
    <submittedName>
        <fullName evidence="2">Uncharacterized protein</fullName>
    </submittedName>
</protein>